<dbReference type="EMBL" id="CALNXK010000065">
    <property type="protein sequence ID" value="CAH3140765.1"/>
    <property type="molecule type" value="Genomic_DNA"/>
</dbReference>
<dbReference type="InterPro" id="IPR003961">
    <property type="entry name" value="FN3_dom"/>
</dbReference>
<dbReference type="CDD" id="cd00063">
    <property type="entry name" value="FN3"/>
    <property type="match status" value="1"/>
</dbReference>
<dbReference type="SMART" id="SM00060">
    <property type="entry name" value="FN3"/>
    <property type="match status" value="1"/>
</dbReference>
<dbReference type="InterPro" id="IPR013783">
    <property type="entry name" value="Ig-like_fold"/>
</dbReference>
<dbReference type="Pfam" id="PF00041">
    <property type="entry name" value="fn3"/>
    <property type="match status" value="1"/>
</dbReference>
<feature type="domain" description="Fibronectin type-III" evidence="1">
    <location>
        <begin position="14"/>
        <end position="103"/>
    </location>
</feature>
<dbReference type="PRINTS" id="PR00014">
    <property type="entry name" value="FNTYPEIII"/>
</dbReference>
<evidence type="ECO:0000313" key="2">
    <source>
        <dbReference type="EMBL" id="CAH3140765.1"/>
    </source>
</evidence>
<dbReference type="PROSITE" id="PS50853">
    <property type="entry name" value="FN3"/>
    <property type="match status" value="1"/>
</dbReference>
<dbReference type="Proteomes" id="UP001159405">
    <property type="component" value="Unassembled WGS sequence"/>
</dbReference>
<dbReference type="SUPFAM" id="SSF49265">
    <property type="entry name" value="Fibronectin type III"/>
    <property type="match status" value="1"/>
</dbReference>
<gene>
    <name evidence="2" type="ORF">PLOB_00041373</name>
</gene>
<accession>A0ABN8PFV2</accession>
<reference evidence="2 3" key="1">
    <citation type="submission" date="2022-05" db="EMBL/GenBank/DDBJ databases">
        <authorList>
            <consortium name="Genoscope - CEA"/>
            <person name="William W."/>
        </authorList>
    </citation>
    <scope>NUCLEOTIDE SEQUENCE [LARGE SCALE GENOMIC DNA]</scope>
</reference>
<evidence type="ECO:0000259" key="1">
    <source>
        <dbReference type="PROSITE" id="PS50853"/>
    </source>
</evidence>
<comment type="caution">
    <text evidence="2">The sequence shown here is derived from an EMBL/GenBank/DDBJ whole genome shotgun (WGS) entry which is preliminary data.</text>
</comment>
<dbReference type="InterPro" id="IPR036116">
    <property type="entry name" value="FN3_sf"/>
</dbReference>
<organism evidence="2 3">
    <name type="scientific">Porites lobata</name>
    <dbReference type="NCBI Taxonomy" id="104759"/>
    <lineage>
        <taxon>Eukaryota</taxon>
        <taxon>Metazoa</taxon>
        <taxon>Cnidaria</taxon>
        <taxon>Anthozoa</taxon>
        <taxon>Hexacorallia</taxon>
        <taxon>Scleractinia</taxon>
        <taxon>Fungiina</taxon>
        <taxon>Poritidae</taxon>
        <taxon>Porites</taxon>
    </lineage>
</organism>
<keyword evidence="3" id="KW-1185">Reference proteome</keyword>
<dbReference type="Gene3D" id="2.60.40.10">
    <property type="entry name" value="Immunoglobulins"/>
    <property type="match status" value="1"/>
</dbReference>
<proteinExistence type="predicted"/>
<evidence type="ECO:0000313" key="3">
    <source>
        <dbReference type="Proteomes" id="UP001159405"/>
    </source>
</evidence>
<sequence length="103" mass="11599">MIHSTLKFTVPTWTPTSLAAWNTSSTSILLSWQPLADWYYLHGILRGYLISYSRVDGLLSKENVSTSSSSLLLELTGLDEYVEYRLEVRAFTVKGSGPYAYVN</sequence>
<protein>
    <recommendedName>
        <fullName evidence="1">Fibronectin type-III domain-containing protein</fullName>
    </recommendedName>
</protein>
<name>A0ABN8PFV2_9CNID</name>